<gene>
    <name evidence="2" type="ORF">KIPB_001890</name>
</gene>
<comment type="caution">
    <text evidence="2">The sequence shown here is derived from an EMBL/GenBank/DDBJ whole genome shotgun (WGS) entry which is preliminary data.</text>
</comment>
<dbReference type="AlphaFoldDB" id="A0A9K3GEG3"/>
<dbReference type="Proteomes" id="UP000265618">
    <property type="component" value="Unassembled WGS sequence"/>
</dbReference>
<name>A0A9K3GEG3_9EUKA</name>
<organism evidence="2 3">
    <name type="scientific">Kipferlia bialata</name>
    <dbReference type="NCBI Taxonomy" id="797122"/>
    <lineage>
        <taxon>Eukaryota</taxon>
        <taxon>Metamonada</taxon>
        <taxon>Carpediemonas-like organisms</taxon>
        <taxon>Kipferlia</taxon>
    </lineage>
</organism>
<keyword evidence="3" id="KW-1185">Reference proteome</keyword>
<feature type="region of interest" description="Disordered" evidence="1">
    <location>
        <begin position="149"/>
        <end position="198"/>
    </location>
</feature>
<accession>A0A9K3GEG3</accession>
<feature type="non-terminal residue" evidence="2">
    <location>
        <position position="1"/>
    </location>
</feature>
<sequence length="225" mass="23424">MPPDLESSSDPLYFWSEEEVEDVCPYEVKPMPRRDAPTVSDDEDGIVYLFRATESSGDAVCGSGGEGCLRLAPISQIAAVGSAGVFAVPHIAEPSDDLPDIPLVTESSSNALPWPASTLCGSGDISLHRLPLRDPVLHEFSVSSTRSLWHGEHSHSHSGSNGSEGGAGPKGQALDGSALPPDTPDADTSPPTDATTFMPLDLSASVSIAQAMVAKSESMLPVGKT</sequence>
<evidence type="ECO:0000313" key="3">
    <source>
        <dbReference type="Proteomes" id="UP000265618"/>
    </source>
</evidence>
<dbReference type="EMBL" id="BDIP01000285">
    <property type="protein sequence ID" value="GIQ80999.1"/>
    <property type="molecule type" value="Genomic_DNA"/>
</dbReference>
<evidence type="ECO:0000313" key="2">
    <source>
        <dbReference type="EMBL" id="GIQ80999.1"/>
    </source>
</evidence>
<protein>
    <submittedName>
        <fullName evidence="2">Uncharacterized protein</fullName>
    </submittedName>
</protein>
<reference evidence="2 3" key="1">
    <citation type="journal article" date="2018" name="PLoS ONE">
        <title>The draft genome of Kipferlia bialata reveals reductive genome evolution in fornicate parasites.</title>
        <authorList>
            <person name="Tanifuji G."/>
            <person name="Takabayashi S."/>
            <person name="Kume K."/>
            <person name="Takagi M."/>
            <person name="Nakayama T."/>
            <person name="Kamikawa R."/>
            <person name="Inagaki Y."/>
            <person name="Hashimoto T."/>
        </authorList>
    </citation>
    <scope>NUCLEOTIDE SEQUENCE [LARGE SCALE GENOMIC DNA]</scope>
    <source>
        <strain evidence="2">NY0173</strain>
    </source>
</reference>
<evidence type="ECO:0000256" key="1">
    <source>
        <dbReference type="SAM" id="MobiDB-lite"/>
    </source>
</evidence>
<proteinExistence type="predicted"/>
<feature type="compositionally biased region" description="Low complexity" evidence="1">
    <location>
        <begin position="186"/>
        <end position="196"/>
    </location>
</feature>